<organism evidence="1 2">
    <name type="scientific">Candidatus Uhrbacteria bacterium RIFOXYB2_FULL_57_15</name>
    <dbReference type="NCBI Taxonomy" id="1802422"/>
    <lineage>
        <taxon>Bacteria</taxon>
        <taxon>Candidatus Uhriibacteriota</taxon>
    </lineage>
</organism>
<reference evidence="1 2" key="1">
    <citation type="journal article" date="2016" name="Nat. Commun.">
        <title>Thousands of microbial genomes shed light on interconnected biogeochemical processes in an aquifer system.</title>
        <authorList>
            <person name="Anantharaman K."/>
            <person name="Brown C.T."/>
            <person name="Hug L.A."/>
            <person name="Sharon I."/>
            <person name="Castelle C.J."/>
            <person name="Probst A.J."/>
            <person name="Thomas B.C."/>
            <person name="Singh A."/>
            <person name="Wilkins M.J."/>
            <person name="Karaoz U."/>
            <person name="Brodie E.L."/>
            <person name="Williams K.H."/>
            <person name="Hubbard S.S."/>
            <person name="Banfield J.F."/>
        </authorList>
    </citation>
    <scope>NUCLEOTIDE SEQUENCE [LARGE SCALE GENOMIC DNA]</scope>
</reference>
<dbReference type="Proteomes" id="UP000176501">
    <property type="component" value="Unassembled WGS sequence"/>
</dbReference>
<dbReference type="EMBL" id="MGFE01000002">
    <property type="protein sequence ID" value="OGL99562.1"/>
    <property type="molecule type" value="Genomic_DNA"/>
</dbReference>
<accession>A0A1F7W9T3</accession>
<comment type="caution">
    <text evidence="1">The sequence shown here is derived from an EMBL/GenBank/DDBJ whole genome shotgun (WGS) entry which is preliminary data.</text>
</comment>
<dbReference type="AlphaFoldDB" id="A0A1F7W9T3"/>
<sequence length="90" mass="10103">MALDILDPRVRIIVTLRKNGNPDDAITSFMSLFDAVGHAQQERLAQLVTVEDQEVINRLVRVLPDVHAAMLRKNGKTPEEIIEEAVKELS</sequence>
<proteinExistence type="predicted"/>
<protein>
    <submittedName>
        <fullName evidence="1">Uncharacterized protein</fullName>
    </submittedName>
</protein>
<evidence type="ECO:0000313" key="1">
    <source>
        <dbReference type="EMBL" id="OGL99562.1"/>
    </source>
</evidence>
<evidence type="ECO:0000313" key="2">
    <source>
        <dbReference type="Proteomes" id="UP000176501"/>
    </source>
</evidence>
<gene>
    <name evidence="1" type="ORF">A2304_05515</name>
</gene>
<name>A0A1F7W9T3_9BACT</name>